<accession>A0A382FI20</accession>
<dbReference type="EMBL" id="UINC01049941">
    <property type="protein sequence ID" value="SVB62309.1"/>
    <property type="molecule type" value="Genomic_DNA"/>
</dbReference>
<feature type="non-terminal residue" evidence="2">
    <location>
        <position position="1"/>
    </location>
</feature>
<dbReference type="GO" id="GO:0004781">
    <property type="term" value="F:sulfate adenylyltransferase (ATP) activity"/>
    <property type="evidence" value="ECO:0007669"/>
    <property type="project" value="InterPro"/>
</dbReference>
<dbReference type="PANTHER" id="PTHR43509">
    <property type="match status" value="1"/>
</dbReference>
<sequence>QTIDEELCDGILLHPVVGSKKKGDFNSEYILKSYEFLMNNYFQKDKFTLSTFNTYSRYAGPREAVFTALCRKNYGCTHFIVGRDHTGFSDHHDVKASQQLLDGIEDIGIVIIPFNEVFYSEEKKIYFQSKNSDNKLDSINQQRISGTDQRKYLSRGDLPPDWLTRGEISKMLRDAITNGESVFVE</sequence>
<proteinExistence type="predicted"/>
<gene>
    <name evidence="2" type="ORF">METZ01_LOCUS215163</name>
</gene>
<name>A0A382FI20_9ZZZZ</name>
<feature type="domain" description="Sulphate adenylyltransferase catalytic" evidence="1">
    <location>
        <begin position="8"/>
        <end position="174"/>
    </location>
</feature>
<dbReference type="PANTHER" id="PTHR43509:SF1">
    <property type="entry name" value="SULFATE ADENYLYLTRANSFERASE"/>
    <property type="match status" value="1"/>
</dbReference>
<dbReference type="InterPro" id="IPR024951">
    <property type="entry name" value="Sulfurylase_cat_dom"/>
</dbReference>
<protein>
    <recommendedName>
        <fullName evidence="1">Sulphate adenylyltransferase catalytic domain-containing protein</fullName>
    </recommendedName>
</protein>
<dbReference type="AlphaFoldDB" id="A0A382FI20"/>
<dbReference type="Gene3D" id="3.40.50.620">
    <property type="entry name" value="HUPs"/>
    <property type="match status" value="1"/>
</dbReference>
<evidence type="ECO:0000259" key="1">
    <source>
        <dbReference type="Pfam" id="PF01747"/>
    </source>
</evidence>
<dbReference type="InterPro" id="IPR014729">
    <property type="entry name" value="Rossmann-like_a/b/a_fold"/>
</dbReference>
<dbReference type="Pfam" id="PF01747">
    <property type="entry name" value="ATP-sulfurylase"/>
    <property type="match status" value="1"/>
</dbReference>
<evidence type="ECO:0000313" key="2">
    <source>
        <dbReference type="EMBL" id="SVB62309.1"/>
    </source>
</evidence>
<dbReference type="SUPFAM" id="SSF52374">
    <property type="entry name" value="Nucleotidylyl transferase"/>
    <property type="match status" value="1"/>
</dbReference>
<organism evidence="2">
    <name type="scientific">marine metagenome</name>
    <dbReference type="NCBI Taxonomy" id="408172"/>
    <lineage>
        <taxon>unclassified sequences</taxon>
        <taxon>metagenomes</taxon>
        <taxon>ecological metagenomes</taxon>
    </lineage>
</organism>
<reference evidence="2" key="1">
    <citation type="submission" date="2018-05" db="EMBL/GenBank/DDBJ databases">
        <authorList>
            <person name="Lanie J.A."/>
            <person name="Ng W.-L."/>
            <person name="Kazmierczak K.M."/>
            <person name="Andrzejewski T.M."/>
            <person name="Davidsen T.M."/>
            <person name="Wayne K.J."/>
            <person name="Tettelin H."/>
            <person name="Glass J.I."/>
            <person name="Rusch D."/>
            <person name="Podicherti R."/>
            <person name="Tsui H.-C.T."/>
            <person name="Winkler M.E."/>
        </authorList>
    </citation>
    <scope>NUCLEOTIDE SEQUENCE</scope>
</reference>